<dbReference type="InterPro" id="IPR004358">
    <property type="entry name" value="Sig_transdc_His_kin-like_C"/>
</dbReference>
<evidence type="ECO:0000259" key="10">
    <source>
        <dbReference type="PROSITE" id="PS50110"/>
    </source>
</evidence>
<dbReference type="InterPro" id="IPR003594">
    <property type="entry name" value="HATPase_dom"/>
</dbReference>
<keyword evidence="8" id="KW-1133">Transmembrane helix</keyword>
<dbReference type="Pfam" id="PF08448">
    <property type="entry name" value="PAS_4"/>
    <property type="match status" value="1"/>
</dbReference>
<gene>
    <name evidence="13" type="ORF">ACFL27_24445</name>
</gene>
<reference evidence="13 14" key="1">
    <citation type="submission" date="2024-09" db="EMBL/GenBank/DDBJ databases">
        <title>Laminarin stimulates single cell rates of sulfate reduction while oxygen inhibits transcriptomic activity in coastal marine sediment.</title>
        <authorList>
            <person name="Lindsay M."/>
            <person name="Orcutt B."/>
            <person name="Emerson D."/>
            <person name="Stepanauskas R."/>
            <person name="D'Angelo T."/>
        </authorList>
    </citation>
    <scope>NUCLEOTIDE SEQUENCE [LARGE SCALE GENOMIC DNA]</scope>
    <source>
        <strain evidence="13">SAG AM-311-K15</strain>
    </source>
</reference>
<sequence>MFGITIADIPSFIFEVVRAIIFLAILIFLFNKGKKEPQLHQRGWILILSGFALTSFGALIDITDHFSFLEKSIVFGRTAVEAFLEKVVGYLAGSILIFIGLWRWIPIIIKSFEVTRSLEKSKKELKKARDNLEKRVEERTLELAEANISLQESEEKFKSLAENNQDYIMRYDRECRHIYDNPAALRVLGFSEEDIIGKTHREAGFDEKLSAMFETKIRHVIETGESSQAIFEWESVAGKVYLDWRLYPEYDRHGEVKSVLGLSHDITDRKRAEVELQKAKEAAEAANQAKSSFLANMSHELRTPLNAILGYTQIFKRKPGLMEQDHKLGKGIETIHRSGKHLLMMINDILDLSKIEAGKMELEDTSFSLSDFLSSLVEMMAVKASEKGITFTFNKPSELGGNVQADETRLRQILLNLLGNAIKFTEKGTVCFTVERRLSGEIEGSKDNQASYFLFKVEDTGPGIYKEKLSEIFLPFHQVGDSRLRVEGTGLGLAISHKLIQLMKSELYVESIFGQGSSFWFELLLPETERVPESAEKLSTPVTGYRGQRRKIMIVDNDIDTRDILRSVLSPLGFEIATAIDGREGLEKTTDFHPDLILLDLVMPVMDGYEFVRALRVMPDLEDSRVIAISADATEQTKKDSLAAGCNDFLKKPLHINTLIERLQKHLKLDWIFQESPEKEPEAAAPLVFPPFADREALIGLAHQRNITDLRKEIKQLMEQNPAYVPFVSEVEQFLKKYQFGQLIEFIDSHQPE</sequence>
<dbReference type="SUPFAM" id="SSF52172">
    <property type="entry name" value="CheY-like"/>
    <property type="match status" value="1"/>
</dbReference>
<dbReference type="Gene3D" id="3.30.450.20">
    <property type="entry name" value="PAS domain"/>
    <property type="match status" value="1"/>
</dbReference>
<feature type="domain" description="PAC" evidence="12">
    <location>
        <begin position="224"/>
        <end position="278"/>
    </location>
</feature>
<evidence type="ECO:0000256" key="1">
    <source>
        <dbReference type="ARBA" id="ARBA00000085"/>
    </source>
</evidence>
<dbReference type="InterPro" id="IPR000700">
    <property type="entry name" value="PAS-assoc_C"/>
</dbReference>
<dbReference type="InterPro" id="IPR005467">
    <property type="entry name" value="His_kinase_dom"/>
</dbReference>
<dbReference type="NCBIfam" id="TIGR00229">
    <property type="entry name" value="sensory_box"/>
    <property type="match status" value="1"/>
</dbReference>
<keyword evidence="7" id="KW-0175">Coiled coil</keyword>
<accession>A0ABV6Z4I3</accession>
<dbReference type="EC" id="2.7.13.3" evidence="2"/>
<feature type="coiled-coil region" evidence="7">
    <location>
        <begin position="115"/>
        <end position="170"/>
    </location>
</feature>
<dbReference type="Pfam" id="PF00512">
    <property type="entry name" value="HisKA"/>
    <property type="match status" value="1"/>
</dbReference>
<dbReference type="InterPro" id="IPR036097">
    <property type="entry name" value="HisK_dim/P_sf"/>
</dbReference>
<dbReference type="SUPFAM" id="SSF55785">
    <property type="entry name" value="PYP-like sensor domain (PAS domain)"/>
    <property type="match status" value="1"/>
</dbReference>
<protein>
    <recommendedName>
        <fullName evidence="2">histidine kinase</fullName>
        <ecNumber evidence="2">2.7.13.3</ecNumber>
    </recommendedName>
</protein>
<dbReference type="EMBL" id="JBHPBY010000481">
    <property type="protein sequence ID" value="MFC1853359.1"/>
    <property type="molecule type" value="Genomic_DNA"/>
</dbReference>
<dbReference type="InterPro" id="IPR000014">
    <property type="entry name" value="PAS"/>
</dbReference>
<proteinExistence type="predicted"/>
<dbReference type="PANTHER" id="PTHR43047">
    <property type="entry name" value="TWO-COMPONENT HISTIDINE PROTEIN KINASE"/>
    <property type="match status" value="1"/>
</dbReference>
<dbReference type="CDD" id="cd00130">
    <property type="entry name" value="PAS"/>
    <property type="match status" value="1"/>
</dbReference>
<dbReference type="PRINTS" id="PR00344">
    <property type="entry name" value="BCTRLSENSOR"/>
</dbReference>
<evidence type="ECO:0000256" key="8">
    <source>
        <dbReference type="SAM" id="Phobius"/>
    </source>
</evidence>
<keyword evidence="8" id="KW-0472">Membrane</keyword>
<evidence type="ECO:0000256" key="7">
    <source>
        <dbReference type="SAM" id="Coils"/>
    </source>
</evidence>
<feature type="coiled-coil region" evidence="7">
    <location>
        <begin position="269"/>
        <end position="296"/>
    </location>
</feature>
<evidence type="ECO:0000259" key="12">
    <source>
        <dbReference type="PROSITE" id="PS50113"/>
    </source>
</evidence>
<dbReference type="CDD" id="cd00082">
    <property type="entry name" value="HisKA"/>
    <property type="match status" value="1"/>
</dbReference>
<dbReference type="InterPro" id="IPR013656">
    <property type="entry name" value="PAS_4"/>
</dbReference>
<dbReference type="Gene3D" id="3.40.50.2300">
    <property type="match status" value="1"/>
</dbReference>
<dbReference type="InterPro" id="IPR035965">
    <property type="entry name" value="PAS-like_dom_sf"/>
</dbReference>
<dbReference type="CDD" id="cd16922">
    <property type="entry name" value="HATPase_EvgS-ArcB-TorS-like"/>
    <property type="match status" value="1"/>
</dbReference>
<dbReference type="SMART" id="SM00448">
    <property type="entry name" value="REC"/>
    <property type="match status" value="1"/>
</dbReference>
<dbReference type="PROSITE" id="PS50109">
    <property type="entry name" value="HIS_KIN"/>
    <property type="match status" value="1"/>
</dbReference>
<dbReference type="Pfam" id="PF00072">
    <property type="entry name" value="Response_reg"/>
    <property type="match status" value="1"/>
</dbReference>
<dbReference type="SUPFAM" id="SSF55874">
    <property type="entry name" value="ATPase domain of HSP90 chaperone/DNA topoisomerase II/histidine kinase"/>
    <property type="match status" value="1"/>
</dbReference>
<dbReference type="SMART" id="SM00387">
    <property type="entry name" value="HATPase_c"/>
    <property type="match status" value="1"/>
</dbReference>
<feature type="domain" description="PAS" evidence="11">
    <location>
        <begin position="153"/>
        <end position="224"/>
    </location>
</feature>
<evidence type="ECO:0000256" key="3">
    <source>
        <dbReference type="ARBA" id="ARBA00022553"/>
    </source>
</evidence>
<organism evidence="13 14">
    <name type="scientific">candidate division CSSED10-310 bacterium</name>
    <dbReference type="NCBI Taxonomy" id="2855610"/>
    <lineage>
        <taxon>Bacteria</taxon>
        <taxon>Bacteria division CSSED10-310</taxon>
    </lineage>
</organism>
<feature type="transmembrane region" description="Helical" evidence="8">
    <location>
        <begin position="43"/>
        <end position="60"/>
    </location>
</feature>
<dbReference type="PROSITE" id="PS50112">
    <property type="entry name" value="PAS"/>
    <property type="match status" value="1"/>
</dbReference>
<evidence type="ECO:0000259" key="11">
    <source>
        <dbReference type="PROSITE" id="PS50112"/>
    </source>
</evidence>
<keyword evidence="8" id="KW-0812">Transmembrane</keyword>
<comment type="catalytic activity">
    <reaction evidence="1">
        <text>ATP + protein L-histidine = ADP + protein N-phospho-L-histidine.</text>
        <dbReference type="EC" id="2.7.13.3"/>
    </reaction>
</comment>
<feature type="domain" description="Histidine kinase" evidence="9">
    <location>
        <begin position="296"/>
        <end position="527"/>
    </location>
</feature>
<dbReference type="InterPro" id="IPR001789">
    <property type="entry name" value="Sig_transdc_resp-reg_receiver"/>
</dbReference>
<dbReference type="SUPFAM" id="SSF47384">
    <property type="entry name" value="Homodimeric domain of signal transducing histidine kinase"/>
    <property type="match status" value="1"/>
</dbReference>
<evidence type="ECO:0000256" key="4">
    <source>
        <dbReference type="ARBA" id="ARBA00022679"/>
    </source>
</evidence>
<keyword evidence="4" id="KW-0808">Transferase</keyword>
<evidence type="ECO:0000313" key="13">
    <source>
        <dbReference type="EMBL" id="MFC1853359.1"/>
    </source>
</evidence>
<evidence type="ECO:0000259" key="9">
    <source>
        <dbReference type="PROSITE" id="PS50109"/>
    </source>
</evidence>
<evidence type="ECO:0000256" key="2">
    <source>
        <dbReference type="ARBA" id="ARBA00012438"/>
    </source>
</evidence>
<evidence type="ECO:0000256" key="5">
    <source>
        <dbReference type="ARBA" id="ARBA00022777"/>
    </source>
</evidence>
<dbReference type="InterPro" id="IPR011006">
    <property type="entry name" value="CheY-like_superfamily"/>
</dbReference>
<dbReference type="Pfam" id="PF02518">
    <property type="entry name" value="HATPase_c"/>
    <property type="match status" value="1"/>
</dbReference>
<comment type="caution">
    <text evidence="13">The sequence shown here is derived from an EMBL/GenBank/DDBJ whole genome shotgun (WGS) entry which is preliminary data.</text>
</comment>
<feature type="transmembrane region" description="Helical" evidence="8">
    <location>
        <begin position="87"/>
        <end position="105"/>
    </location>
</feature>
<dbReference type="PROSITE" id="PS50113">
    <property type="entry name" value="PAC"/>
    <property type="match status" value="1"/>
</dbReference>
<dbReference type="Gene3D" id="3.30.565.10">
    <property type="entry name" value="Histidine kinase-like ATPase, C-terminal domain"/>
    <property type="match status" value="1"/>
</dbReference>
<evidence type="ECO:0000313" key="14">
    <source>
        <dbReference type="Proteomes" id="UP001594351"/>
    </source>
</evidence>
<name>A0ABV6Z4I3_UNCC1</name>
<feature type="transmembrane region" description="Helical" evidence="8">
    <location>
        <begin position="12"/>
        <end position="31"/>
    </location>
</feature>
<dbReference type="SMART" id="SM00388">
    <property type="entry name" value="HisKA"/>
    <property type="match status" value="1"/>
</dbReference>
<dbReference type="SMART" id="SM00091">
    <property type="entry name" value="PAS"/>
    <property type="match status" value="1"/>
</dbReference>
<keyword evidence="5" id="KW-0418">Kinase</keyword>
<dbReference type="InterPro" id="IPR036890">
    <property type="entry name" value="HATPase_C_sf"/>
</dbReference>
<dbReference type="Gene3D" id="1.10.287.130">
    <property type="match status" value="1"/>
</dbReference>
<evidence type="ECO:0000256" key="6">
    <source>
        <dbReference type="PROSITE-ProRule" id="PRU00169"/>
    </source>
</evidence>
<keyword evidence="3 6" id="KW-0597">Phosphoprotein</keyword>
<dbReference type="PROSITE" id="PS50110">
    <property type="entry name" value="RESPONSE_REGULATORY"/>
    <property type="match status" value="1"/>
</dbReference>
<keyword evidence="14" id="KW-1185">Reference proteome</keyword>
<dbReference type="Proteomes" id="UP001594351">
    <property type="component" value="Unassembled WGS sequence"/>
</dbReference>
<feature type="domain" description="Response regulatory" evidence="10">
    <location>
        <begin position="551"/>
        <end position="667"/>
    </location>
</feature>
<feature type="modified residue" description="4-aspartylphosphate" evidence="6">
    <location>
        <position position="600"/>
    </location>
</feature>
<dbReference type="InterPro" id="IPR003661">
    <property type="entry name" value="HisK_dim/P_dom"/>
</dbReference>